<dbReference type="GO" id="GO:0003677">
    <property type="term" value="F:DNA binding"/>
    <property type="evidence" value="ECO:0007669"/>
    <property type="project" value="InterPro"/>
</dbReference>
<evidence type="ECO:0000313" key="1">
    <source>
        <dbReference type="EMBL" id="SFN92230.1"/>
    </source>
</evidence>
<reference evidence="2" key="1">
    <citation type="submission" date="2016-10" db="EMBL/GenBank/DDBJ databases">
        <authorList>
            <person name="Varghese N."/>
            <person name="Submissions S."/>
        </authorList>
    </citation>
    <scope>NUCLEOTIDE SEQUENCE [LARGE SCALE GENOMIC DNA]</scope>
    <source>
        <strain evidence="2">DSM 43161</strain>
    </source>
</reference>
<dbReference type="InterPro" id="IPR011010">
    <property type="entry name" value="DNA_brk_join_enz"/>
</dbReference>
<evidence type="ECO:0000313" key="2">
    <source>
        <dbReference type="Proteomes" id="UP000183642"/>
    </source>
</evidence>
<dbReference type="EMBL" id="FOWE01000001">
    <property type="protein sequence ID" value="SFN92230.1"/>
    <property type="molecule type" value="Genomic_DNA"/>
</dbReference>
<organism evidence="1 2">
    <name type="scientific">Geodermatophilus obscurus</name>
    <dbReference type="NCBI Taxonomy" id="1861"/>
    <lineage>
        <taxon>Bacteria</taxon>
        <taxon>Bacillati</taxon>
        <taxon>Actinomycetota</taxon>
        <taxon>Actinomycetes</taxon>
        <taxon>Geodermatophilales</taxon>
        <taxon>Geodermatophilaceae</taxon>
        <taxon>Geodermatophilus</taxon>
    </lineage>
</organism>
<name>A0A1I5CZ02_9ACTN</name>
<dbReference type="SUPFAM" id="SSF56349">
    <property type="entry name" value="DNA breaking-rejoining enzymes"/>
    <property type="match status" value="1"/>
</dbReference>
<protein>
    <submittedName>
        <fullName evidence="1">Uncharacterized protein</fullName>
    </submittedName>
</protein>
<accession>A0A1I5CZ02</accession>
<dbReference type="AlphaFoldDB" id="A0A1I5CZ02"/>
<gene>
    <name evidence="1" type="ORF">SAMN05660359_00662</name>
</gene>
<sequence length="56" mass="5486">MRCPPASVVLTSGVPLGVVPDILGHSPIAITGDVDGHVSPDVSREAADILGAVLGG</sequence>
<dbReference type="Proteomes" id="UP000183642">
    <property type="component" value="Unassembled WGS sequence"/>
</dbReference>
<proteinExistence type="predicted"/>
<keyword evidence="2" id="KW-1185">Reference proteome</keyword>